<dbReference type="EMBL" id="KV928574">
    <property type="protein sequence ID" value="PIO33444.1"/>
    <property type="molecule type" value="Genomic_DNA"/>
</dbReference>
<keyword evidence="2" id="KW-1185">Reference proteome</keyword>
<dbReference type="OrthoDB" id="73875at2759"/>
<gene>
    <name evidence="1" type="ORF">AB205_0033640</name>
</gene>
<name>A0A2G9S054_AQUCT</name>
<dbReference type="AlphaFoldDB" id="A0A2G9S054"/>
<proteinExistence type="predicted"/>
<reference evidence="2" key="1">
    <citation type="journal article" date="2017" name="Nat. Commun.">
        <title>The North American bullfrog draft genome provides insight into hormonal regulation of long noncoding RNA.</title>
        <authorList>
            <person name="Hammond S.A."/>
            <person name="Warren R.L."/>
            <person name="Vandervalk B.P."/>
            <person name="Kucuk E."/>
            <person name="Khan H."/>
            <person name="Gibb E.A."/>
            <person name="Pandoh P."/>
            <person name="Kirk H."/>
            <person name="Zhao Y."/>
            <person name="Jones M."/>
            <person name="Mungall A.J."/>
            <person name="Coope R."/>
            <person name="Pleasance S."/>
            <person name="Moore R.A."/>
            <person name="Holt R.A."/>
            <person name="Round J.M."/>
            <person name="Ohora S."/>
            <person name="Walle B.V."/>
            <person name="Veldhoen N."/>
            <person name="Helbing C.C."/>
            <person name="Birol I."/>
        </authorList>
    </citation>
    <scope>NUCLEOTIDE SEQUENCE [LARGE SCALE GENOMIC DNA]</scope>
</reference>
<sequence length="92" mass="10534">MYLYEKYPVLCFTSFCVKSLVFLPVSLLSYQKLTTLGIGAQPIYATALPQKIRDQILAMSQVRFYTRVLLFNNHGKIALPLEMPFRLVISSN</sequence>
<evidence type="ECO:0000313" key="1">
    <source>
        <dbReference type="EMBL" id="PIO33444.1"/>
    </source>
</evidence>
<evidence type="ECO:0000313" key="2">
    <source>
        <dbReference type="Proteomes" id="UP000228934"/>
    </source>
</evidence>
<accession>A0A2G9S054</accession>
<organism evidence="1 2">
    <name type="scientific">Aquarana catesbeiana</name>
    <name type="common">American bullfrog</name>
    <name type="synonym">Rana catesbeiana</name>
    <dbReference type="NCBI Taxonomy" id="8400"/>
    <lineage>
        <taxon>Eukaryota</taxon>
        <taxon>Metazoa</taxon>
        <taxon>Chordata</taxon>
        <taxon>Craniata</taxon>
        <taxon>Vertebrata</taxon>
        <taxon>Euteleostomi</taxon>
        <taxon>Amphibia</taxon>
        <taxon>Batrachia</taxon>
        <taxon>Anura</taxon>
        <taxon>Neobatrachia</taxon>
        <taxon>Ranoidea</taxon>
        <taxon>Ranidae</taxon>
        <taxon>Aquarana</taxon>
    </lineage>
</organism>
<dbReference type="Proteomes" id="UP000228934">
    <property type="component" value="Unassembled WGS sequence"/>
</dbReference>
<protein>
    <submittedName>
        <fullName evidence="1">Uncharacterized protein</fullName>
    </submittedName>
</protein>